<keyword evidence="5" id="KW-1185">Reference proteome</keyword>
<dbReference type="GO" id="GO:0006508">
    <property type="term" value="P:proteolysis"/>
    <property type="evidence" value="ECO:0007669"/>
    <property type="project" value="InterPro"/>
</dbReference>
<keyword evidence="2" id="KW-0472">Membrane</keyword>
<keyword evidence="2" id="KW-0812">Transmembrane</keyword>
<evidence type="ECO:0000256" key="1">
    <source>
        <dbReference type="SAM" id="MobiDB-lite"/>
    </source>
</evidence>
<name>A0A840W1L2_9ACTN</name>
<dbReference type="AlphaFoldDB" id="A0A840W1L2"/>
<dbReference type="GO" id="GO:0030288">
    <property type="term" value="C:outer membrane-bounded periplasmic space"/>
    <property type="evidence" value="ECO:0007669"/>
    <property type="project" value="TreeGrafter"/>
</dbReference>
<dbReference type="SUPFAM" id="SSF52096">
    <property type="entry name" value="ClpP/crotonase"/>
    <property type="match status" value="1"/>
</dbReference>
<dbReference type="RefSeq" id="WP_184364329.1">
    <property type="nucleotide sequence ID" value="NZ_BAAAKM010000086.1"/>
</dbReference>
<dbReference type="SMART" id="SM00245">
    <property type="entry name" value="TSPc"/>
    <property type="match status" value="1"/>
</dbReference>
<dbReference type="GO" id="GO:0007165">
    <property type="term" value="P:signal transduction"/>
    <property type="evidence" value="ECO:0007669"/>
    <property type="project" value="TreeGrafter"/>
</dbReference>
<dbReference type="GO" id="GO:0004175">
    <property type="term" value="F:endopeptidase activity"/>
    <property type="evidence" value="ECO:0007669"/>
    <property type="project" value="TreeGrafter"/>
</dbReference>
<feature type="domain" description="Tail specific protease" evidence="3">
    <location>
        <begin position="118"/>
        <end position="335"/>
    </location>
</feature>
<dbReference type="Gene3D" id="3.90.226.10">
    <property type="entry name" value="2-enoyl-CoA Hydratase, Chain A, domain 1"/>
    <property type="match status" value="1"/>
</dbReference>
<gene>
    <name evidence="4" type="ORF">HNR07_001867</name>
</gene>
<dbReference type="InterPro" id="IPR029045">
    <property type="entry name" value="ClpP/crotonase-like_dom_sf"/>
</dbReference>
<dbReference type="PANTHER" id="PTHR32060:SF30">
    <property type="entry name" value="CARBOXY-TERMINAL PROCESSING PROTEASE CTPA"/>
    <property type="match status" value="1"/>
</dbReference>
<organism evidence="4 5">
    <name type="scientific">Nocardiopsis metallicus</name>
    <dbReference type="NCBI Taxonomy" id="179819"/>
    <lineage>
        <taxon>Bacteria</taxon>
        <taxon>Bacillati</taxon>
        <taxon>Actinomycetota</taxon>
        <taxon>Actinomycetes</taxon>
        <taxon>Streptosporangiales</taxon>
        <taxon>Nocardiopsidaceae</taxon>
        <taxon>Nocardiopsis</taxon>
    </lineage>
</organism>
<comment type="caution">
    <text evidence="4">The sequence shown here is derived from an EMBL/GenBank/DDBJ whole genome shotgun (WGS) entry which is preliminary data.</text>
</comment>
<dbReference type="EMBL" id="JACHDO010000001">
    <property type="protein sequence ID" value="MBB5490730.1"/>
    <property type="molecule type" value="Genomic_DNA"/>
</dbReference>
<evidence type="ECO:0000313" key="4">
    <source>
        <dbReference type="EMBL" id="MBB5490730.1"/>
    </source>
</evidence>
<dbReference type="GO" id="GO:0008236">
    <property type="term" value="F:serine-type peptidase activity"/>
    <property type="evidence" value="ECO:0007669"/>
    <property type="project" value="InterPro"/>
</dbReference>
<sequence>MKTLDHGETPDSVREESPVKPRKKLWRRVLAVLAIVVLLLGGGGVWLVHTWGPQLGFYLFPPSPQRYADVALQLMEQGYYADGAEWETARERVLETAEGADSYADLHDVLAEAADVAGGSHTFFLTPEEAEGWADESTTEFRAPTVTVDGGVATVVVPELGSVSEELQQRYADEATADIAAAASEVCGWVVDLRDNTGGNMYPMLSGLSALLPNGAAMQFRMAAGAEMGVTVQDDGVGMNGNSFISVEETPKITGQPIALLQSERTASSGEAVLTAFRGLDSVESFGEDSAGYTSGNSVHTLYDGAELALTSSVYVDRDGVNLKEEPIRPDHPTEAAEEDARQWLADADCG</sequence>
<dbReference type="Pfam" id="PF03572">
    <property type="entry name" value="Peptidase_S41"/>
    <property type="match status" value="1"/>
</dbReference>
<feature type="region of interest" description="Disordered" evidence="1">
    <location>
        <begin position="326"/>
        <end position="351"/>
    </location>
</feature>
<dbReference type="InterPro" id="IPR005151">
    <property type="entry name" value="Tail-specific_protease"/>
</dbReference>
<protein>
    <recommendedName>
        <fullName evidence="3">Tail specific protease domain-containing protein</fullName>
    </recommendedName>
</protein>
<dbReference type="PANTHER" id="PTHR32060">
    <property type="entry name" value="TAIL-SPECIFIC PROTEASE"/>
    <property type="match status" value="1"/>
</dbReference>
<evidence type="ECO:0000313" key="5">
    <source>
        <dbReference type="Proteomes" id="UP000579647"/>
    </source>
</evidence>
<reference evidence="4 5" key="1">
    <citation type="submission" date="2020-08" db="EMBL/GenBank/DDBJ databases">
        <title>Sequencing the genomes of 1000 actinobacteria strains.</title>
        <authorList>
            <person name="Klenk H.-P."/>
        </authorList>
    </citation>
    <scope>NUCLEOTIDE SEQUENCE [LARGE SCALE GENOMIC DNA]</scope>
    <source>
        <strain evidence="4 5">DSM 44598</strain>
    </source>
</reference>
<proteinExistence type="predicted"/>
<keyword evidence="2" id="KW-1133">Transmembrane helix</keyword>
<feature type="transmembrane region" description="Helical" evidence="2">
    <location>
        <begin position="29"/>
        <end position="48"/>
    </location>
</feature>
<feature type="compositionally biased region" description="Basic and acidic residues" evidence="1">
    <location>
        <begin position="326"/>
        <end position="342"/>
    </location>
</feature>
<dbReference type="Proteomes" id="UP000579647">
    <property type="component" value="Unassembled WGS sequence"/>
</dbReference>
<evidence type="ECO:0000256" key="2">
    <source>
        <dbReference type="SAM" id="Phobius"/>
    </source>
</evidence>
<accession>A0A840W1L2</accession>
<evidence type="ECO:0000259" key="3">
    <source>
        <dbReference type="SMART" id="SM00245"/>
    </source>
</evidence>